<evidence type="ECO:0000313" key="6">
    <source>
        <dbReference type="EMBL" id="KAL2809151.1"/>
    </source>
</evidence>
<gene>
    <name evidence="6" type="ORF">BJX63DRAFT_435461</name>
</gene>
<proteinExistence type="inferred from homology"/>
<dbReference type="PANTHER" id="PTHR43712:SF5">
    <property type="entry name" value="O-METHYLTRANSFERASE ASQN-RELATED"/>
    <property type="match status" value="1"/>
</dbReference>
<dbReference type="InterPro" id="IPR001077">
    <property type="entry name" value="COMT_C"/>
</dbReference>
<keyword evidence="1" id="KW-0489">Methyltransferase</keyword>
<accession>A0ABR4H117</accession>
<evidence type="ECO:0000259" key="5">
    <source>
        <dbReference type="Pfam" id="PF00891"/>
    </source>
</evidence>
<evidence type="ECO:0000256" key="2">
    <source>
        <dbReference type="ARBA" id="ARBA00022679"/>
    </source>
</evidence>
<dbReference type="Gene3D" id="1.10.10.10">
    <property type="entry name" value="Winged helix-like DNA-binding domain superfamily/Winged helix DNA-binding domain"/>
    <property type="match status" value="1"/>
</dbReference>
<dbReference type="Proteomes" id="UP001610334">
    <property type="component" value="Unassembled WGS sequence"/>
</dbReference>
<dbReference type="SUPFAM" id="SSF53335">
    <property type="entry name" value="S-adenosyl-L-methionine-dependent methyltransferases"/>
    <property type="match status" value="1"/>
</dbReference>
<keyword evidence="7" id="KW-1185">Reference proteome</keyword>
<dbReference type="Gene3D" id="3.40.50.150">
    <property type="entry name" value="Vaccinia Virus protein VP39"/>
    <property type="match status" value="1"/>
</dbReference>
<sequence>MTHDGLLDKVNALEAQLKHVKSILTAHGSEAPSSNSESLAAARIELLELANNLEYLALGPVEWLKASFAVTKYDHLVYYTIAHFSIHLSIPLHGSITYADLSTACSIPLDALKRVLRHAMLNHLFCEPQPGHVAHSEASRILATDPNMASWLGHNYDEVFRSFALFPGLLERHKRVEGSDGNGDPGRTACAITFDQPKGFFGGLLVEQPWRAKRFAEAMQAMTRGSHDHSHHVAGYEWGTLGDGLVVDVGGSSGFQSVAIAEAYPNLRFIVQDIEDHSSKLQEHISETGTNADIRFQVHNFFEPNPETSADVYFLRHIIHDWADDYAIKILRNIASVMKPAAKIVIMDTVLPERGVLPWHTDRMVSFLDLQMMLVVNGKERNRQEWDKLLLMADPRLKITSVKQPKNSVASIIEVAFAN</sequence>
<reference evidence="6 7" key="1">
    <citation type="submission" date="2024-07" db="EMBL/GenBank/DDBJ databases">
        <title>Section-level genome sequencing and comparative genomics of Aspergillus sections Usti and Cavernicolus.</title>
        <authorList>
            <consortium name="Lawrence Berkeley National Laboratory"/>
            <person name="Nybo J.L."/>
            <person name="Vesth T.C."/>
            <person name="Theobald S."/>
            <person name="Frisvad J.C."/>
            <person name="Larsen T.O."/>
            <person name="Kjaerboelling I."/>
            <person name="Rothschild-Mancinelli K."/>
            <person name="Lyhne E.K."/>
            <person name="Kogle M.E."/>
            <person name="Barry K."/>
            <person name="Clum A."/>
            <person name="Na H."/>
            <person name="Ledsgaard L."/>
            <person name="Lin J."/>
            <person name="Lipzen A."/>
            <person name="Kuo A."/>
            <person name="Riley R."/>
            <person name="Mondo S."/>
            <person name="Labutti K."/>
            <person name="Haridas S."/>
            <person name="Pangalinan J."/>
            <person name="Salamov A.A."/>
            <person name="Simmons B.A."/>
            <person name="Magnuson J.K."/>
            <person name="Chen J."/>
            <person name="Drula E."/>
            <person name="Henrissat B."/>
            <person name="Wiebenga A."/>
            <person name="Lubbers R.J."/>
            <person name="Gomes A.C."/>
            <person name="Makela M.R."/>
            <person name="Stajich J."/>
            <person name="Grigoriev I.V."/>
            <person name="Mortensen U.H."/>
            <person name="De Vries R.P."/>
            <person name="Baker S.E."/>
            <person name="Andersen M.R."/>
        </authorList>
    </citation>
    <scope>NUCLEOTIDE SEQUENCE [LARGE SCALE GENOMIC DNA]</scope>
    <source>
        <strain evidence="6 7">CBS 588.65</strain>
    </source>
</reference>
<dbReference type="InterPro" id="IPR036388">
    <property type="entry name" value="WH-like_DNA-bd_sf"/>
</dbReference>
<feature type="domain" description="O-methyltransferase C-terminal" evidence="5">
    <location>
        <begin position="245"/>
        <end position="391"/>
    </location>
</feature>
<dbReference type="InterPro" id="IPR036390">
    <property type="entry name" value="WH_DNA-bd_sf"/>
</dbReference>
<dbReference type="InterPro" id="IPR029063">
    <property type="entry name" value="SAM-dependent_MTases_sf"/>
</dbReference>
<evidence type="ECO:0000313" key="7">
    <source>
        <dbReference type="Proteomes" id="UP001610334"/>
    </source>
</evidence>
<dbReference type="PROSITE" id="PS51683">
    <property type="entry name" value="SAM_OMT_II"/>
    <property type="match status" value="1"/>
</dbReference>
<name>A0ABR4H117_9EURO</name>
<dbReference type="InterPro" id="IPR016461">
    <property type="entry name" value="COMT-like"/>
</dbReference>
<keyword evidence="2" id="KW-0808">Transferase</keyword>
<keyword evidence="3" id="KW-0949">S-adenosyl-L-methionine</keyword>
<comment type="caution">
    <text evidence="6">The sequence shown here is derived from an EMBL/GenBank/DDBJ whole genome shotgun (WGS) entry which is preliminary data.</text>
</comment>
<dbReference type="Pfam" id="PF00891">
    <property type="entry name" value="Methyltransf_2"/>
    <property type="match status" value="1"/>
</dbReference>
<organism evidence="6 7">
    <name type="scientific">Aspergillus granulosus</name>
    <dbReference type="NCBI Taxonomy" id="176169"/>
    <lineage>
        <taxon>Eukaryota</taxon>
        <taxon>Fungi</taxon>
        <taxon>Dikarya</taxon>
        <taxon>Ascomycota</taxon>
        <taxon>Pezizomycotina</taxon>
        <taxon>Eurotiomycetes</taxon>
        <taxon>Eurotiomycetidae</taxon>
        <taxon>Eurotiales</taxon>
        <taxon>Aspergillaceae</taxon>
        <taxon>Aspergillus</taxon>
        <taxon>Aspergillus subgen. Nidulantes</taxon>
    </lineage>
</organism>
<dbReference type="EMBL" id="JBFXLT010000095">
    <property type="protein sequence ID" value="KAL2809151.1"/>
    <property type="molecule type" value="Genomic_DNA"/>
</dbReference>
<comment type="similarity">
    <text evidence="4">Belongs to the class I-like SAM-binding methyltransferase superfamily. Cation-independent O-methyltransferase family.</text>
</comment>
<dbReference type="PANTHER" id="PTHR43712">
    <property type="entry name" value="PUTATIVE (AFU_ORTHOLOGUE AFUA_4G14580)-RELATED"/>
    <property type="match status" value="1"/>
</dbReference>
<evidence type="ECO:0000256" key="3">
    <source>
        <dbReference type="ARBA" id="ARBA00022691"/>
    </source>
</evidence>
<evidence type="ECO:0000256" key="4">
    <source>
        <dbReference type="ARBA" id="ARBA00038277"/>
    </source>
</evidence>
<dbReference type="SUPFAM" id="SSF46785">
    <property type="entry name" value="Winged helix' DNA-binding domain"/>
    <property type="match status" value="1"/>
</dbReference>
<protein>
    <submittedName>
        <fullName evidence="6">O-methyltransferase-domain-containing protein</fullName>
    </submittedName>
</protein>
<evidence type="ECO:0000256" key="1">
    <source>
        <dbReference type="ARBA" id="ARBA00022603"/>
    </source>
</evidence>